<protein>
    <submittedName>
        <fullName evidence="2">GNAT family N-acetyltransferase</fullName>
    </submittedName>
</protein>
<dbReference type="InterPro" id="IPR000182">
    <property type="entry name" value="GNAT_dom"/>
</dbReference>
<organism evidence="2 3">
    <name type="scientific">Chelatococcus daeguensis</name>
    <dbReference type="NCBI Taxonomy" id="444444"/>
    <lineage>
        <taxon>Bacteria</taxon>
        <taxon>Pseudomonadati</taxon>
        <taxon>Pseudomonadota</taxon>
        <taxon>Alphaproteobacteria</taxon>
        <taxon>Hyphomicrobiales</taxon>
        <taxon>Chelatococcaceae</taxon>
        <taxon>Chelatococcus</taxon>
    </lineage>
</organism>
<dbReference type="Proteomes" id="UP000182703">
    <property type="component" value="Chromosome"/>
</dbReference>
<proteinExistence type="predicted"/>
<dbReference type="Gene3D" id="3.40.630.30">
    <property type="match status" value="1"/>
</dbReference>
<dbReference type="AlphaFoldDB" id="A0AAC9JMF3"/>
<dbReference type="EMBL" id="CP018095">
    <property type="protein sequence ID" value="APF36372.1"/>
    <property type="molecule type" value="Genomic_DNA"/>
</dbReference>
<dbReference type="GO" id="GO:0016747">
    <property type="term" value="F:acyltransferase activity, transferring groups other than amino-acyl groups"/>
    <property type="evidence" value="ECO:0007669"/>
    <property type="project" value="InterPro"/>
</dbReference>
<evidence type="ECO:0000313" key="2">
    <source>
        <dbReference type="EMBL" id="APF36372.1"/>
    </source>
</evidence>
<feature type="domain" description="N-acetyltransferase" evidence="1">
    <location>
        <begin position="10"/>
        <end position="172"/>
    </location>
</feature>
<accession>A0AAC9JMF3</accession>
<keyword evidence="3" id="KW-1185">Reference proteome</keyword>
<reference evidence="2 3" key="1">
    <citation type="submission" date="2016-11" db="EMBL/GenBank/DDBJ databases">
        <title>Complete genome sequence of the aerobically denitrifying bacterium Chelatococcus daeguensis TAD1.</title>
        <authorList>
            <person name="Yang Y."/>
            <person name="Huang S."/>
            <person name="Lin E."/>
        </authorList>
    </citation>
    <scope>NUCLEOTIDE SEQUENCE [LARGE SCALE GENOMIC DNA]</scope>
    <source>
        <strain evidence="2 3">TAD1</strain>
    </source>
</reference>
<name>A0AAC9JMF3_9HYPH</name>
<dbReference type="SUPFAM" id="SSF55729">
    <property type="entry name" value="Acyl-CoA N-acyltransferases (Nat)"/>
    <property type="match status" value="1"/>
</dbReference>
<dbReference type="InterPro" id="IPR016181">
    <property type="entry name" value="Acyl_CoA_acyltransferase"/>
</dbReference>
<dbReference type="KEGG" id="cdq:BOQ54_02745"/>
<evidence type="ECO:0000259" key="1">
    <source>
        <dbReference type="PROSITE" id="PS51186"/>
    </source>
</evidence>
<dbReference type="RefSeq" id="WP_055459715.1">
    <property type="nucleotide sequence ID" value="NZ_CP018095.1"/>
</dbReference>
<evidence type="ECO:0000313" key="3">
    <source>
        <dbReference type="Proteomes" id="UP000182703"/>
    </source>
</evidence>
<dbReference type="Pfam" id="PF00583">
    <property type="entry name" value="Acetyltransf_1"/>
    <property type="match status" value="1"/>
</dbReference>
<sequence length="173" mass="18200">MIEGSDAAGAGWRPMTVTDLPEVDAIARAVHPGFPERPEVFAERLALFPAGCLILERDGEAAGYLLSHPWHAGAPPPLDSLLGRLPPVATTYYLHDIALLPPGRGTGAAAAALPHLVRQARIAGADNLSLVAVNNSAAFWQRHGFVAADAPGLADKLASYGEDALYMWSMIAS</sequence>
<gene>
    <name evidence="2" type="ORF">BOQ54_02745</name>
</gene>
<dbReference type="PROSITE" id="PS51186">
    <property type="entry name" value="GNAT"/>
    <property type="match status" value="1"/>
</dbReference>